<keyword evidence="10" id="KW-0865">Zymogen</keyword>
<keyword evidence="5" id="KW-0479">Metal-binding</keyword>
<dbReference type="AlphaFoldDB" id="A0A3P7ILJ7"/>
<evidence type="ECO:0000256" key="9">
    <source>
        <dbReference type="ARBA" id="ARBA00023049"/>
    </source>
</evidence>
<evidence type="ECO:0000313" key="12">
    <source>
        <dbReference type="EMBL" id="VDM73820.1"/>
    </source>
</evidence>
<dbReference type="Proteomes" id="UP000270094">
    <property type="component" value="Unassembled WGS sequence"/>
</dbReference>
<evidence type="ECO:0000256" key="1">
    <source>
        <dbReference type="ARBA" id="ARBA00004613"/>
    </source>
</evidence>
<dbReference type="GO" id="GO:0005615">
    <property type="term" value="C:extracellular space"/>
    <property type="evidence" value="ECO:0007669"/>
    <property type="project" value="TreeGrafter"/>
</dbReference>
<dbReference type="OrthoDB" id="10013407at2759"/>
<keyword evidence="3" id="KW-0964">Secreted</keyword>
<evidence type="ECO:0000256" key="7">
    <source>
        <dbReference type="ARBA" id="ARBA00022801"/>
    </source>
</evidence>
<name>A0A3P7ILJ7_STRVU</name>
<keyword evidence="6" id="KW-0732">Signal</keyword>
<evidence type="ECO:0000256" key="6">
    <source>
        <dbReference type="ARBA" id="ARBA00022729"/>
    </source>
</evidence>
<organism evidence="12 13">
    <name type="scientific">Strongylus vulgaris</name>
    <name type="common">Blood worm</name>
    <dbReference type="NCBI Taxonomy" id="40348"/>
    <lineage>
        <taxon>Eukaryota</taxon>
        <taxon>Metazoa</taxon>
        <taxon>Ecdysozoa</taxon>
        <taxon>Nematoda</taxon>
        <taxon>Chromadorea</taxon>
        <taxon>Rhabditida</taxon>
        <taxon>Rhabditina</taxon>
        <taxon>Rhabditomorpha</taxon>
        <taxon>Strongyloidea</taxon>
        <taxon>Strongylidae</taxon>
        <taxon>Strongylus</taxon>
    </lineage>
</organism>
<dbReference type="PANTHER" id="PTHR12053:SF3">
    <property type="entry name" value="CARBOXYPEPTIDASE Q"/>
    <property type="match status" value="1"/>
</dbReference>
<keyword evidence="7" id="KW-0378">Hydrolase</keyword>
<reference evidence="12 13" key="1">
    <citation type="submission" date="2018-11" db="EMBL/GenBank/DDBJ databases">
        <authorList>
            <consortium name="Pathogen Informatics"/>
        </authorList>
    </citation>
    <scope>NUCLEOTIDE SEQUENCE [LARGE SCALE GENOMIC DNA]</scope>
</reference>
<dbReference type="InterPro" id="IPR039866">
    <property type="entry name" value="CPQ"/>
</dbReference>
<keyword evidence="13" id="KW-1185">Reference proteome</keyword>
<evidence type="ECO:0000313" key="13">
    <source>
        <dbReference type="Proteomes" id="UP000270094"/>
    </source>
</evidence>
<evidence type="ECO:0000256" key="5">
    <source>
        <dbReference type="ARBA" id="ARBA00022723"/>
    </source>
</evidence>
<dbReference type="Gene3D" id="3.50.30.30">
    <property type="match status" value="1"/>
</dbReference>
<proteinExistence type="inferred from homology"/>
<dbReference type="PANTHER" id="PTHR12053">
    <property type="entry name" value="PROTEASE FAMILY M28 PLASMA GLUTAMATE CARBOXYPEPTIDASE-RELATED"/>
    <property type="match status" value="1"/>
</dbReference>
<dbReference type="GO" id="GO:0043171">
    <property type="term" value="P:peptide catabolic process"/>
    <property type="evidence" value="ECO:0007669"/>
    <property type="project" value="TreeGrafter"/>
</dbReference>
<dbReference type="GO" id="GO:0070573">
    <property type="term" value="F:metallodipeptidase activity"/>
    <property type="evidence" value="ECO:0007669"/>
    <property type="project" value="InterPro"/>
</dbReference>
<evidence type="ECO:0000256" key="4">
    <source>
        <dbReference type="ARBA" id="ARBA00022670"/>
    </source>
</evidence>
<comment type="similarity">
    <text evidence="2">Belongs to the peptidase M28 family.</text>
</comment>
<gene>
    <name evidence="12" type="ORF">SVUK_LOCUS8818</name>
</gene>
<evidence type="ECO:0000256" key="11">
    <source>
        <dbReference type="ARBA" id="ARBA00023180"/>
    </source>
</evidence>
<evidence type="ECO:0000256" key="3">
    <source>
        <dbReference type="ARBA" id="ARBA00022525"/>
    </source>
</evidence>
<dbReference type="GO" id="GO:0006508">
    <property type="term" value="P:proteolysis"/>
    <property type="evidence" value="ECO:0007669"/>
    <property type="project" value="UniProtKB-KW"/>
</dbReference>
<evidence type="ECO:0000256" key="2">
    <source>
        <dbReference type="ARBA" id="ARBA00010918"/>
    </source>
</evidence>
<dbReference type="EMBL" id="UYYB01032621">
    <property type="protein sequence ID" value="VDM73820.1"/>
    <property type="molecule type" value="Genomic_DNA"/>
</dbReference>
<keyword evidence="4" id="KW-0645">Protease</keyword>
<sequence>MTARLFWVKPRLHKLKILAIDGSPPGHIETEAVVIETLNELKARIVTAQKWTGYGATLKYRKIAGEAAERGAAAVLVKSVTPFSLYTPHTGAGARGITFRWKH</sequence>
<keyword evidence="11" id="KW-0325">Glycoprotein</keyword>
<evidence type="ECO:0000256" key="10">
    <source>
        <dbReference type="ARBA" id="ARBA00023145"/>
    </source>
</evidence>
<protein>
    <submittedName>
        <fullName evidence="12">Uncharacterized protein</fullName>
    </submittedName>
</protein>
<accession>A0A3P7ILJ7</accession>
<keyword evidence="8" id="KW-0862">Zinc</keyword>
<keyword evidence="9" id="KW-0482">Metalloprotease</keyword>
<evidence type="ECO:0000256" key="8">
    <source>
        <dbReference type="ARBA" id="ARBA00022833"/>
    </source>
</evidence>
<dbReference type="GO" id="GO:0046872">
    <property type="term" value="F:metal ion binding"/>
    <property type="evidence" value="ECO:0007669"/>
    <property type="project" value="UniProtKB-KW"/>
</dbReference>
<comment type="subcellular location">
    <subcellularLocation>
        <location evidence="1">Secreted</location>
    </subcellularLocation>
</comment>